<feature type="chain" id="PRO_5021900814" evidence="2">
    <location>
        <begin position="22"/>
        <end position="166"/>
    </location>
</feature>
<dbReference type="SUPFAM" id="SSF50346">
    <property type="entry name" value="PRC-barrel domain"/>
    <property type="match status" value="1"/>
</dbReference>
<organism evidence="4 6">
    <name type="scientific">Methylobacterium oxalidis</name>
    <dbReference type="NCBI Taxonomy" id="944322"/>
    <lineage>
        <taxon>Bacteria</taxon>
        <taxon>Pseudomonadati</taxon>
        <taxon>Pseudomonadota</taxon>
        <taxon>Alphaproteobacteria</taxon>
        <taxon>Hyphomicrobiales</taxon>
        <taxon>Methylobacteriaceae</taxon>
        <taxon>Methylobacterium</taxon>
    </lineage>
</organism>
<keyword evidence="2" id="KW-0732">Signal</keyword>
<dbReference type="EMBL" id="BJZU01000063">
    <property type="protein sequence ID" value="GEP05140.1"/>
    <property type="molecule type" value="Genomic_DNA"/>
</dbReference>
<dbReference type="AlphaFoldDB" id="A0A512J5F5"/>
<accession>A0A512J5F5</accession>
<dbReference type="PANTHER" id="PTHR36505">
    <property type="entry name" value="BLR1072 PROTEIN"/>
    <property type="match status" value="1"/>
</dbReference>
<name>A0A512J5F5_9HYPH</name>
<reference evidence="5" key="1">
    <citation type="journal article" date="2014" name="Int. J. Syst. Evol. Microbiol.">
        <title>Complete genome of a new Firmicutes species belonging to the dominant human colonic microbiota ('Ruminococcus bicirculans') reveals two chromosomes and a selective capacity to utilize plant glucans.</title>
        <authorList>
            <consortium name="NISC Comparative Sequencing Program"/>
            <person name="Wegmann U."/>
            <person name="Louis P."/>
            <person name="Goesmann A."/>
            <person name="Henrissat B."/>
            <person name="Duncan S.H."/>
            <person name="Flint H.J."/>
        </authorList>
    </citation>
    <scope>NUCLEOTIDE SEQUENCE</scope>
    <source>
        <strain evidence="5">NBRC 107715</strain>
    </source>
</reference>
<feature type="region of interest" description="Disordered" evidence="1">
    <location>
        <begin position="23"/>
        <end position="55"/>
    </location>
</feature>
<reference evidence="4 6" key="3">
    <citation type="submission" date="2019-07" db="EMBL/GenBank/DDBJ databases">
        <title>Whole genome shotgun sequence of Methylobacterium oxalidis NBRC 107715.</title>
        <authorList>
            <person name="Hosoyama A."/>
            <person name="Uohara A."/>
            <person name="Ohji S."/>
            <person name="Ichikawa N."/>
        </authorList>
    </citation>
    <scope>NUCLEOTIDE SEQUENCE [LARGE SCALE GENOMIC DNA]</scope>
    <source>
        <strain evidence="4 6">NBRC 107715</strain>
    </source>
</reference>
<feature type="domain" description="PRC-barrel" evidence="3">
    <location>
        <begin position="80"/>
        <end position="146"/>
    </location>
</feature>
<comment type="caution">
    <text evidence="4">The sequence shown here is derived from an EMBL/GenBank/DDBJ whole genome shotgun (WGS) entry which is preliminary data.</text>
</comment>
<reference evidence="7" key="2">
    <citation type="journal article" date="2019" name="Int. J. Syst. Evol. Microbiol.">
        <title>The Global Catalogue of Microorganisms (GCM) 10K type strain sequencing project: providing services to taxonomists for standard genome sequencing and annotation.</title>
        <authorList>
            <consortium name="The Broad Institute Genomics Platform"/>
            <consortium name="The Broad Institute Genome Sequencing Center for Infectious Disease"/>
            <person name="Wu L."/>
            <person name="Ma J."/>
        </authorList>
    </citation>
    <scope>NUCLEOTIDE SEQUENCE [LARGE SCALE GENOMIC DNA]</scope>
    <source>
        <strain evidence="7">NBRC 107715</strain>
    </source>
</reference>
<evidence type="ECO:0000313" key="7">
    <source>
        <dbReference type="Proteomes" id="UP001156856"/>
    </source>
</evidence>
<dbReference type="PANTHER" id="PTHR36505:SF1">
    <property type="entry name" value="BLR1072 PROTEIN"/>
    <property type="match status" value="1"/>
</dbReference>
<dbReference type="Proteomes" id="UP000321960">
    <property type="component" value="Unassembled WGS sequence"/>
</dbReference>
<sequence length="166" mass="17226">MTIRHLLAAALVAGLPSLALAQDAPKPEAGKPEAVPSATASPTPNSSSAATVAEGGMRMADSATAKVQFITTQPADTLTSKLVGLSVYNNSNESVGEIEDFVILDGKTIHAVIVGVGGFLGIGERYVAVSPASITLSKKDDRLRAMLNTSKDELKNAPAFEYKKKS</sequence>
<evidence type="ECO:0000259" key="3">
    <source>
        <dbReference type="Pfam" id="PF05239"/>
    </source>
</evidence>
<evidence type="ECO:0000313" key="6">
    <source>
        <dbReference type="Proteomes" id="UP000321960"/>
    </source>
</evidence>
<dbReference type="EMBL" id="BSPK01000015">
    <property type="protein sequence ID" value="GLS62568.1"/>
    <property type="molecule type" value="Genomic_DNA"/>
</dbReference>
<dbReference type="Gene3D" id="2.30.30.240">
    <property type="entry name" value="PRC-barrel domain"/>
    <property type="match status" value="1"/>
</dbReference>
<dbReference type="InterPro" id="IPR027275">
    <property type="entry name" value="PRC-brl_dom"/>
</dbReference>
<reference evidence="5" key="4">
    <citation type="submission" date="2023-01" db="EMBL/GenBank/DDBJ databases">
        <title>Draft genome sequence of Methylobacterium oxalidis strain NBRC 107715.</title>
        <authorList>
            <person name="Sun Q."/>
            <person name="Mori K."/>
        </authorList>
    </citation>
    <scope>NUCLEOTIDE SEQUENCE</scope>
    <source>
        <strain evidence="5">NBRC 107715</strain>
    </source>
</reference>
<gene>
    <name evidence="5" type="ORF">GCM10007888_09490</name>
    <name evidence="4" type="ORF">MOX02_31780</name>
</gene>
<dbReference type="RefSeq" id="WP_238179139.1">
    <property type="nucleotide sequence ID" value="NZ_BJZU01000063.1"/>
</dbReference>
<evidence type="ECO:0000313" key="5">
    <source>
        <dbReference type="EMBL" id="GLS62568.1"/>
    </source>
</evidence>
<evidence type="ECO:0000256" key="2">
    <source>
        <dbReference type="SAM" id="SignalP"/>
    </source>
</evidence>
<evidence type="ECO:0000313" key="4">
    <source>
        <dbReference type="EMBL" id="GEP05140.1"/>
    </source>
</evidence>
<dbReference type="Proteomes" id="UP001156856">
    <property type="component" value="Unassembled WGS sequence"/>
</dbReference>
<evidence type="ECO:0000256" key="1">
    <source>
        <dbReference type="SAM" id="MobiDB-lite"/>
    </source>
</evidence>
<proteinExistence type="predicted"/>
<feature type="signal peptide" evidence="2">
    <location>
        <begin position="1"/>
        <end position="21"/>
    </location>
</feature>
<dbReference type="Pfam" id="PF05239">
    <property type="entry name" value="PRC"/>
    <property type="match status" value="1"/>
</dbReference>
<keyword evidence="7" id="KW-1185">Reference proteome</keyword>
<feature type="compositionally biased region" description="Low complexity" evidence="1">
    <location>
        <begin position="34"/>
        <end position="53"/>
    </location>
</feature>
<protein>
    <submittedName>
        <fullName evidence="4">Photosystem reaction center subunit H</fullName>
    </submittedName>
</protein>
<dbReference type="InterPro" id="IPR011033">
    <property type="entry name" value="PRC_barrel-like_sf"/>
</dbReference>